<dbReference type="GO" id="GO:0030014">
    <property type="term" value="C:CCR4-NOT complex"/>
    <property type="evidence" value="ECO:0007669"/>
    <property type="project" value="InterPro"/>
</dbReference>
<dbReference type="GO" id="GO:0000932">
    <property type="term" value="C:P-body"/>
    <property type="evidence" value="ECO:0007669"/>
    <property type="project" value="UniProtKB-SubCell"/>
</dbReference>
<dbReference type="AlphaFoldDB" id="Q5D9R6"/>
<evidence type="ECO:0000256" key="3">
    <source>
        <dbReference type="ARBA" id="ARBA00030283"/>
    </source>
</evidence>
<name>Q5D9R6_SCHJA</name>
<protein>
    <recommendedName>
        <fullName evidence="2">CCR4-NOT transcription complex subunit 9</fullName>
    </recommendedName>
    <alternativeName>
        <fullName evidence="3">Cell differentiation protein RQCD1 homolog</fullName>
    </alternativeName>
</protein>
<organism evidence="4">
    <name type="scientific">Schistosoma japonicum</name>
    <name type="common">Blood fluke</name>
    <dbReference type="NCBI Taxonomy" id="6182"/>
    <lineage>
        <taxon>Eukaryota</taxon>
        <taxon>Metazoa</taxon>
        <taxon>Spiralia</taxon>
        <taxon>Lophotrochozoa</taxon>
        <taxon>Platyhelminthes</taxon>
        <taxon>Trematoda</taxon>
        <taxon>Digenea</taxon>
        <taxon>Strigeidida</taxon>
        <taxon>Schistosomatoidea</taxon>
        <taxon>Schistosomatidae</taxon>
        <taxon>Schistosoma</taxon>
    </lineage>
</organism>
<evidence type="ECO:0000256" key="2">
    <source>
        <dbReference type="ARBA" id="ARBA00014171"/>
    </source>
</evidence>
<dbReference type="EMBL" id="AY815708">
    <property type="protein sequence ID" value="AAW27440.1"/>
    <property type="molecule type" value="mRNA"/>
</dbReference>
<evidence type="ECO:0000313" key="4">
    <source>
        <dbReference type="EMBL" id="AAW27440.1"/>
    </source>
</evidence>
<dbReference type="Gene3D" id="1.25.10.10">
    <property type="entry name" value="Leucine-rich Repeat Variant"/>
    <property type="match status" value="1"/>
</dbReference>
<reference evidence="4" key="2">
    <citation type="journal article" date="2006" name="PLoS Pathog.">
        <title>New perspectives on host-parasite interplay by comparative transcriptomic and proteomic analyses of Schistosoma japonicum.</title>
        <authorList>
            <person name="Liu F."/>
            <person name="Lu J."/>
            <person name="Hu W."/>
            <person name="Wang S.Y."/>
            <person name="Cui S.J."/>
            <person name="Chi M."/>
            <person name="Yan Q."/>
            <person name="Wang X.R."/>
            <person name="Song H.D."/>
            <person name="Xu X.N."/>
            <person name="Wang J.J."/>
            <person name="Zhang X.L."/>
            <person name="Zhang X."/>
            <person name="Wang Z.Q."/>
            <person name="Xue C.L."/>
            <person name="Brindley P.J."/>
            <person name="McManus D.P."/>
            <person name="Yang P.Y."/>
            <person name="Feng Z."/>
            <person name="Chen Z."/>
            <person name="Han Z.G."/>
        </authorList>
    </citation>
    <scope>NUCLEOTIDE SEQUENCE</scope>
</reference>
<comment type="subcellular location">
    <subcellularLocation>
        <location evidence="1">Cytoplasm</location>
        <location evidence="1">P-body</location>
    </subcellularLocation>
</comment>
<sequence>MSKLSKHDIESFLFPDLVPYSNEKIAHEGGIEGNHEQHTAYFTVNDLFIQTLKALNQCTTEVGKNMALILLARLLNSQYQRNRLCHTPSLFNQLISSLTEVIGYMVRKFSTKIQHQFMNEIQLYGRYSRTTLMKSKRLLKFALECFNQLIIDPRLRYRLRDSLPIELRSNLFSVLLLHDQDVQLWLERMWFQLGWDKVN</sequence>
<dbReference type="Pfam" id="PF04078">
    <property type="entry name" value="Rcd1"/>
    <property type="match status" value="1"/>
</dbReference>
<reference evidence="4" key="1">
    <citation type="submission" date="2004-11" db="EMBL/GenBank/DDBJ databases">
        <title>The full-length cDNA sequences of Schistosoma japonicum genes.</title>
        <authorList>
            <person name="Han Z."/>
        </authorList>
    </citation>
    <scope>NUCLEOTIDE SEQUENCE</scope>
</reference>
<dbReference type="InterPro" id="IPR011989">
    <property type="entry name" value="ARM-like"/>
</dbReference>
<proteinExistence type="evidence at transcript level"/>
<dbReference type="InterPro" id="IPR007216">
    <property type="entry name" value="CNOT9"/>
</dbReference>
<dbReference type="GO" id="GO:0006402">
    <property type="term" value="P:mRNA catabolic process"/>
    <property type="evidence" value="ECO:0007669"/>
    <property type="project" value="InterPro"/>
</dbReference>
<evidence type="ECO:0000256" key="1">
    <source>
        <dbReference type="ARBA" id="ARBA00004201"/>
    </source>
</evidence>
<accession>Q5D9R6</accession>